<dbReference type="GO" id="GO:0003677">
    <property type="term" value="F:DNA binding"/>
    <property type="evidence" value="ECO:0007669"/>
    <property type="project" value="UniProtKB-KW"/>
</dbReference>
<dbReference type="SUPFAM" id="SSF53850">
    <property type="entry name" value="Periplasmic binding protein-like II"/>
    <property type="match status" value="1"/>
</dbReference>
<evidence type="ECO:0000313" key="7">
    <source>
        <dbReference type="Proteomes" id="UP000246964"/>
    </source>
</evidence>
<dbReference type="EMBL" id="QGTT01000009">
    <property type="protein sequence ID" value="PWW12136.1"/>
    <property type="molecule type" value="Genomic_DNA"/>
</dbReference>
<dbReference type="Gene3D" id="1.10.10.10">
    <property type="entry name" value="Winged helix-like DNA-binding domain superfamily/Winged helix DNA-binding domain"/>
    <property type="match status" value="1"/>
</dbReference>
<feature type="domain" description="HTH lysR-type" evidence="5">
    <location>
        <begin position="4"/>
        <end position="61"/>
    </location>
</feature>
<dbReference type="AlphaFoldDB" id="A0A317Q8R7"/>
<gene>
    <name evidence="6" type="ORF">DET45_10931</name>
</gene>
<dbReference type="FunFam" id="1.10.10.10:FF:000001">
    <property type="entry name" value="LysR family transcriptional regulator"/>
    <property type="match status" value="1"/>
</dbReference>
<sequence>MQHLSLEALRAFISVYELQSYTAAAQQLSRSQPAISLQLQRLEELLGSQLLQRSGGRIHLTEAGRELWDQAKHLLNINDQIFAKIAEPSLTGVVRLGIPSEFASKLLPQVLGQFAQSYPHVTLSVTSALSKELLAQEQQQFDLVIALKEPDKRLTRAGLVLLKQDSLVWVSSIASNQLAAVTDSAAEAVPLVVAPEGCIYRRRALQVLRQHTIPLRISYTNADFSGLTAAIDSGLGITVLAQSTLPDNLIHVRHVGSHALPELGNVSVVMWQADSDNPAATQLAQFIQERI</sequence>
<dbReference type="SUPFAM" id="SSF46785">
    <property type="entry name" value="Winged helix' DNA-binding domain"/>
    <property type="match status" value="1"/>
</dbReference>
<evidence type="ECO:0000313" key="6">
    <source>
        <dbReference type="EMBL" id="PWW12136.1"/>
    </source>
</evidence>
<organism evidence="6 7">
    <name type="scientific">Pseudidiomarina maritima</name>
    <dbReference type="NCBI Taxonomy" id="519453"/>
    <lineage>
        <taxon>Bacteria</taxon>
        <taxon>Pseudomonadati</taxon>
        <taxon>Pseudomonadota</taxon>
        <taxon>Gammaproteobacteria</taxon>
        <taxon>Alteromonadales</taxon>
        <taxon>Idiomarinaceae</taxon>
        <taxon>Pseudidiomarina</taxon>
    </lineage>
</organism>
<evidence type="ECO:0000259" key="5">
    <source>
        <dbReference type="PROSITE" id="PS50931"/>
    </source>
</evidence>
<keyword evidence="2" id="KW-0805">Transcription regulation</keyword>
<comment type="similarity">
    <text evidence="1">Belongs to the LysR transcriptional regulatory family.</text>
</comment>
<dbReference type="InterPro" id="IPR036390">
    <property type="entry name" value="WH_DNA-bd_sf"/>
</dbReference>
<dbReference type="InterPro" id="IPR000847">
    <property type="entry name" value="LysR_HTH_N"/>
</dbReference>
<keyword evidence="4" id="KW-0804">Transcription</keyword>
<comment type="caution">
    <text evidence="6">The sequence shown here is derived from an EMBL/GenBank/DDBJ whole genome shotgun (WGS) entry which is preliminary data.</text>
</comment>
<protein>
    <submittedName>
        <fullName evidence="6">LysR family transcriptional regulator</fullName>
    </submittedName>
</protein>
<dbReference type="Proteomes" id="UP000246964">
    <property type="component" value="Unassembled WGS sequence"/>
</dbReference>
<dbReference type="GO" id="GO:0003700">
    <property type="term" value="F:DNA-binding transcription factor activity"/>
    <property type="evidence" value="ECO:0007669"/>
    <property type="project" value="InterPro"/>
</dbReference>
<dbReference type="RefSeq" id="WP_110076127.1">
    <property type="nucleotide sequence ID" value="NZ_QGTT01000009.1"/>
</dbReference>
<dbReference type="PRINTS" id="PR00039">
    <property type="entry name" value="HTHLYSR"/>
</dbReference>
<dbReference type="Pfam" id="PF03466">
    <property type="entry name" value="LysR_substrate"/>
    <property type="match status" value="1"/>
</dbReference>
<dbReference type="Gene3D" id="3.40.190.10">
    <property type="entry name" value="Periplasmic binding protein-like II"/>
    <property type="match status" value="2"/>
</dbReference>
<dbReference type="InterPro" id="IPR005119">
    <property type="entry name" value="LysR_subst-bd"/>
</dbReference>
<evidence type="ECO:0000256" key="4">
    <source>
        <dbReference type="ARBA" id="ARBA00023163"/>
    </source>
</evidence>
<dbReference type="PANTHER" id="PTHR30579:SF7">
    <property type="entry name" value="HTH-TYPE TRANSCRIPTIONAL REGULATOR LRHA-RELATED"/>
    <property type="match status" value="1"/>
</dbReference>
<name>A0A317Q8R7_9GAMM</name>
<evidence type="ECO:0000256" key="3">
    <source>
        <dbReference type="ARBA" id="ARBA00023125"/>
    </source>
</evidence>
<proteinExistence type="inferred from homology"/>
<dbReference type="PANTHER" id="PTHR30579">
    <property type="entry name" value="TRANSCRIPTIONAL REGULATOR"/>
    <property type="match status" value="1"/>
</dbReference>
<accession>A0A317Q8R7</accession>
<dbReference type="OrthoDB" id="5723059at2"/>
<dbReference type="PROSITE" id="PS50931">
    <property type="entry name" value="HTH_LYSR"/>
    <property type="match status" value="1"/>
</dbReference>
<keyword evidence="3" id="KW-0238">DNA-binding</keyword>
<dbReference type="InterPro" id="IPR050176">
    <property type="entry name" value="LTTR"/>
</dbReference>
<evidence type="ECO:0000256" key="1">
    <source>
        <dbReference type="ARBA" id="ARBA00009437"/>
    </source>
</evidence>
<dbReference type="InterPro" id="IPR036388">
    <property type="entry name" value="WH-like_DNA-bd_sf"/>
</dbReference>
<evidence type="ECO:0000256" key="2">
    <source>
        <dbReference type="ARBA" id="ARBA00023015"/>
    </source>
</evidence>
<reference evidence="6 7" key="1">
    <citation type="submission" date="2018-05" db="EMBL/GenBank/DDBJ databases">
        <title>Freshwater and sediment microbial communities from various areas in North America, analyzing microbe dynamics in response to fracking.</title>
        <authorList>
            <person name="Lamendella R."/>
        </authorList>
    </citation>
    <scope>NUCLEOTIDE SEQUENCE [LARGE SCALE GENOMIC DNA]</scope>
    <source>
        <strain evidence="6 7">125B1</strain>
    </source>
</reference>
<dbReference type="Pfam" id="PF00126">
    <property type="entry name" value="HTH_1"/>
    <property type="match status" value="1"/>
</dbReference>
<keyword evidence="7" id="KW-1185">Reference proteome</keyword>